<protein>
    <submittedName>
        <fullName evidence="1">Enoyl-CoA hydratase</fullName>
        <ecNumber evidence="1">4.2.1.17</ecNumber>
    </submittedName>
</protein>
<sequence>MPREGIVSRLMTLMKDRRECGPTRLLGHIWC</sequence>
<evidence type="ECO:0000313" key="1">
    <source>
        <dbReference type="EMBL" id="EAR11038.1"/>
    </source>
</evidence>
<organism evidence="1 2">
    <name type="scientific">Reinekea blandensis MED297</name>
    <dbReference type="NCBI Taxonomy" id="314283"/>
    <lineage>
        <taxon>Bacteria</taxon>
        <taxon>Pseudomonadati</taxon>
        <taxon>Pseudomonadota</taxon>
        <taxon>Gammaproteobacteria</taxon>
        <taxon>Oceanospirillales</taxon>
        <taxon>Saccharospirillaceae</taxon>
        <taxon>Reinekea</taxon>
    </lineage>
</organism>
<dbReference type="EMBL" id="AAOE01000001">
    <property type="protein sequence ID" value="EAR11038.1"/>
    <property type="molecule type" value="Genomic_DNA"/>
</dbReference>
<comment type="caution">
    <text evidence="1">The sequence shown here is derived from an EMBL/GenBank/DDBJ whole genome shotgun (WGS) entry which is preliminary data.</text>
</comment>
<dbReference type="EC" id="4.2.1.17" evidence="1"/>
<name>A4B8T7_9GAMM</name>
<accession>A4B8T7</accession>
<dbReference type="AlphaFoldDB" id="A4B8T7"/>
<dbReference type="GO" id="GO:0004300">
    <property type="term" value="F:enoyl-CoA hydratase activity"/>
    <property type="evidence" value="ECO:0007669"/>
    <property type="project" value="UniProtKB-EC"/>
</dbReference>
<keyword evidence="1" id="KW-0456">Lyase</keyword>
<dbReference type="HOGENOM" id="CLU_3398101_0_0_6"/>
<keyword evidence="2" id="KW-1185">Reference proteome</keyword>
<proteinExistence type="predicted"/>
<dbReference type="Proteomes" id="UP000005953">
    <property type="component" value="Unassembled WGS sequence"/>
</dbReference>
<reference evidence="1 2" key="1">
    <citation type="submission" date="2006-02" db="EMBL/GenBank/DDBJ databases">
        <authorList>
            <person name="Pinhassi J."/>
            <person name="Pedros-Alio C."/>
            <person name="Ferriera S."/>
            <person name="Johnson J."/>
            <person name="Kravitz S."/>
            <person name="Halpern A."/>
            <person name="Remington K."/>
            <person name="Beeson K."/>
            <person name="Tran B."/>
            <person name="Rogers Y.-H."/>
            <person name="Friedman R."/>
            <person name="Venter J.C."/>
        </authorList>
    </citation>
    <scope>NUCLEOTIDE SEQUENCE [LARGE SCALE GENOMIC DNA]</scope>
    <source>
        <strain evidence="1 2">MED297</strain>
    </source>
</reference>
<gene>
    <name evidence="1" type="ORF">MED297_19162</name>
</gene>
<evidence type="ECO:0000313" key="2">
    <source>
        <dbReference type="Proteomes" id="UP000005953"/>
    </source>
</evidence>